<accession>A0A1I5Z8L6</accession>
<dbReference type="AlphaFoldDB" id="A0A1I5Z8L6"/>
<protein>
    <submittedName>
        <fullName evidence="1">Uncharacterized protein</fullName>
    </submittedName>
</protein>
<name>A0A1I5Z8L6_9BACI</name>
<proteinExistence type="predicted"/>
<evidence type="ECO:0000313" key="2">
    <source>
        <dbReference type="Proteomes" id="UP000198734"/>
    </source>
</evidence>
<organism evidence="1 2">
    <name type="scientific">Psychrobacillus psychrotolerans</name>
    <dbReference type="NCBI Taxonomy" id="126156"/>
    <lineage>
        <taxon>Bacteria</taxon>
        <taxon>Bacillati</taxon>
        <taxon>Bacillota</taxon>
        <taxon>Bacilli</taxon>
        <taxon>Bacillales</taxon>
        <taxon>Bacillaceae</taxon>
        <taxon>Psychrobacillus</taxon>
    </lineage>
</organism>
<dbReference type="Proteomes" id="UP000198734">
    <property type="component" value="Unassembled WGS sequence"/>
</dbReference>
<sequence>MIPTFTVQDIFVMMQTLNTKTLIGFSNPFEHLTKYEIEREWEKTYKKLHKLNLIDLVDKEIKLEENFGNALWIMSRTNMVVEIIKDGTEKSYFYFSKDHVVECKENDDSEFTLYVHGTPDYVWNNVIYPRMLLGVESRSNGEVETILIPTSSYNSWVKARSITDVQNLESINSGEIWKSVSSQLDAALKSMVHNNRLMVFFKEDNHWVIEGMHVLTSPRNNWTFKMVKKDNKELLEGKQSSNLEIVSEILDVLVRMQNQQTTLNK</sequence>
<dbReference type="STRING" id="126156.SAMN05421670_2503"/>
<gene>
    <name evidence="1" type="ORF">SAMN05421670_2503</name>
</gene>
<dbReference type="OrthoDB" id="2814247at2"/>
<evidence type="ECO:0000313" key="1">
    <source>
        <dbReference type="EMBL" id="SFQ52802.1"/>
    </source>
</evidence>
<dbReference type="RefSeq" id="WP_093537225.1">
    <property type="nucleotide sequence ID" value="NZ_FOXU01000004.1"/>
</dbReference>
<keyword evidence="2" id="KW-1185">Reference proteome</keyword>
<dbReference type="EMBL" id="FOXU01000004">
    <property type="protein sequence ID" value="SFQ52802.1"/>
    <property type="molecule type" value="Genomic_DNA"/>
</dbReference>
<reference evidence="2" key="1">
    <citation type="submission" date="2016-10" db="EMBL/GenBank/DDBJ databases">
        <authorList>
            <person name="Varghese N."/>
            <person name="Submissions S."/>
        </authorList>
    </citation>
    <scope>NUCLEOTIDE SEQUENCE [LARGE SCALE GENOMIC DNA]</scope>
    <source>
        <strain evidence="2">DSM 11706</strain>
    </source>
</reference>